<dbReference type="InterPro" id="IPR018530">
    <property type="entry name" value="SiaC"/>
</dbReference>
<keyword evidence="3" id="KW-1185">Reference proteome</keyword>
<sequence length="128" mass="15034">MVDKIYLEPTLTTPRVILDRESGVFLIQGKSLPEDVKSFYHPLIIWLDSYQENPNPKTVFEFDFEYFNTASSKMLLHLMNRLKMLHSQGYDVEIIWRYPQNDAELEEAGEELAEIIKVPFKILAKPEQ</sequence>
<name>A0A7D4CGL1_9BACT</name>
<dbReference type="RefSeq" id="WP_173074160.1">
    <property type="nucleotide sequence ID" value="NZ_CP041345.1"/>
</dbReference>
<evidence type="ECO:0000313" key="3">
    <source>
        <dbReference type="Proteomes" id="UP000500961"/>
    </source>
</evidence>
<gene>
    <name evidence="2" type="ORF">FHG85_06500</name>
</gene>
<dbReference type="KEGG" id="ttz:FHG85_06500"/>
<protein>
    <submittedName>
        <fullName evidence="2">DUF1987 domain-containing protein</fullName>
    </submittedName>
</protein>
<evidence type="ECO:0000259" key="1">
    <source>
        <dbReference type="Pfam" id="PF09345"/>
    </source>
</evidence>
<dbReference type="AlphaFoldDB" id="A0A7D4CGL1"/>
<dbReference type="Pfam" id="PF09345">
    <property type="entry name" value="SiaC"/>
    <property type="match status" value="1"/>
</dbReference>
<proteinExistence type="predicted"/>
<reference evidence="2 3" key="1">
    <citation type="submission" date="2019-07" db="EMBL/GenBank/DDBJ databases">
        <title>Thalassofilum flectens gen. nov., sp. nov., a novel moderate thermophilic anaerobe from a shallow sea hot spring in Kunashir Island (Russia), representing a new family in the order Bacteroidales, and proposal of Thalassofilacea fam. nov.</title>
        <authorList>
            <person name="Kochetkova T.V."/>
            <person name="Podosokorskaya O.A."/>
            <person name="Novikov A."/>
            <person name="Elcheninov A.G."/>
            <person name="Toshchakov S.V."/>
            <person name="Kublanov I.V."/>
        </authorList>
    </citation>
    <scope>NUCLEOTIDE SEQUENCE [LARGE SCALE GENOMIC DNA]</scope>
    <source>
        <strain evidence="2 3">38-H</strain>
    </source>
</reference>
<evidence type="ECO:0000313" key="2">
    <source>
        <dbReference type="EMBL" id="QKG79926.1"/>
    </source>
</evidence>
<dbReference type="Proteomes" id="UP000500961">
    <property type="component" value="Chromosome"/>
</dbReference>
<organism evidence="2 3">
    <name type="scientific">Tenuifilum thalassicum</name>
    <dbReference type="NCBI Taxonomy" id="2590900"/>
    <lineage>
        <taxon>Bacteria</taxon>
        <taxon>Pseudomonadati</taxon>
        <taxon>Bacteroidota</taxon>
        <taxon>Bacteroidia</taxon>
        <taxon>Bacteroidales</taxon>
        <taxon>Tenuifilaceae</taxon>
        <taxon>Tenuifilum</taxon>
    </lineage>
</organism>
<dbReference type="EMBL" id="CP041345">
    <property type="protein sequence ID" value="QKG79926.1"/>
    <property type="molecule type" value="Genomic_DNA"/>
</dbReference>
<accession>A0A7D4CGL1</accession>
<feature type="domain" description="SiaC family regulatory phosphoprotein" evidence="1">
    <location>
        <begin position="8"/>
        <end position="124"/>
    </location>
</feature>